<dbReference type="PANTHER" id="PTHR36844">
    <property type="entry name" value="PROTEASE PRSW"/>
    <property type="match status" value="1"/>
</dbReference>
<proteinExistence type="inferred from homology"/>
<evidence type="ECO:0000256" key="8">
    <source>
        <dbReference type="ARBA" id="ARBA00022989"/>
    </source>
</evidence>
<dbReference type="NCBIfam" id="NF033739">
    <property type="entry name" value="intramemb_PrsW"/>
    <property type="match status" value="1"/>
</dbReference>
<organism evidence="13 14">
    <name type="scientific">Marinicrinis sediminis</name>
    <dbReference type="NCBI Taxonomy" id="1652465"/>
    <lineage>
        <taxon>Bacteria</taxon>
        <taxon>Bacillati</taxon>
        <taxon>Bacillota</taxon>
        <taxon>Bacilli</taxon>
        <taxon>Bacillales</taxon>
        <taxon>Paenibacillaceae</taxon>
    </lineage>
</organism>
<dbReference type="EC" id="3.4.-.-" evidence="11"/>
<accession>A0ABW5RDT5</accession>
<evidence type="ECO:0000313" key="13">
    <source>
        <dbReference type="EMBL" id="MFD2672866.1"/>
    </source>
</evidence>
<evidence type="ECO:0000256" key="11">
    <source>
        <dbReference type="PIRNR" id="PIRNR016933"/>
    </source>
</evidence>
<dbReference type="PANTHER" id="PTHR36844:SF1">
    <property type="entry name" value="PROTEASE PRSW"/>
    <property type="match status" value="1"/>
</dbReference>
<sequence length="235" mass="27286">MAMFPMLTAAAAPGLALLTYFYLKDRYVSEPLSMVLKYFLFGVLLVFPIMVIQRGLLLGLGDQELLFSFVTSAGIEQFVKWFVLFFTFYSHRLFDEPYDGIVYGVSISLGFATMENIIYAWAYDANFGMLLFRAILPVSGHALFGVVMGYYLGKARFYPRQEKRFLLYSLLLPILWHGTFDWIILRSESEWFWFIVPFMLTLWLYSLKKVSMANSHSPFRSVFMEEEVEIPSKST</sequence>
<dbReference type="Pfam" id="PF13367">
    <property type="entry name" value="PrsW-protease"/>
    <property type="match status" value="1"/>
</dbReference>
<keyword evidence="14" id="KW-1185">Reference proteome</keyword>
<keyword evidence="8 12" id="KW-1133">Transmembrane helix</keyword>
<evidence type="ECO:0000256" key="10">
    <source>
        <dbReference type="ARBA" id="ARBA00030345"/>
    </source>
</evidence>
<evidence type="ECO:0000256" key="5">
    <source>
        <dbReference type="ARBA" id="ARBA00022670"/>
    </source>
</evidence>
<protein>
    <recommendedName>
        <fullName evidence="3 11">Protease PrsW</fullName>
        <ecNumber evidence="11">3.4.-.-</ecNumber>
    </recommendedName>
    <alternativeName>
        <fullName evidence="10 11">Protease responsible for activating sigma-W</fullName>
    </alternativeName>
</protein>
<feature type="transmembrane region" description="Helical" evidence="12">
    <location>
        <begin position="65"/>
        <end position="89"/>
    </location>
</feature>
<dbReference type="PIRSF" id="PIRSF016933">
    <property type="entry name" value="PrsW"/>
    <property type="match status" value="1"/>
</dbReference>
<keyword evidence="9 11" id="KW-0472">Membrane</keyword>
<feature type="transmembrane region" description="Helical" evidence="12">
    <location>
        <begin position="101"/>
        <end position="122"/>
    </location>
</feature>
<dbReference type="GO" id="GO:0008233">
    <property type="term" value="F:peptidase activity"/>
    <property type="evidence" value="ECO:0007669"/>
    <property type="project" value="UniProtKB-KW"/>
</dbReference>
<keyword evidence="4 11" id="KW-1003">Cell membrane</keyword>
<feature type="transmembrane region" description="Helical" evidence="12">
    <location>
        <begin position="165"/>
        <end position="185"/>
    </location>
</feature>
<keyword evidence="6 12" id="KW-0812">Transmembrane</keyword>
<evidence type="ECO:0000256" key="2">
    <source>
        <dbReference type="ARBA" id="ARBA00009165"/>
    </source>
</evidence>
<evidence type="ECO:0000256" key="1">
    <source>
        <dbReference type="ARBA" id="ARBA00004651"/>
    </source>
</evidence>
<feature type="transmembrane region" description="Helical" evidence="12">
    <location>
        <begin position="191"/>
        <end position="207"/>
    </location>
</feature>
<evidence type="ECO:0000256" key="9">
    <source>
        <dbReference type="ARBA" id="ARBA00023136"/>
    </source>
</evidence>
<dbReference type="GO" id="GO:0006508">
    <property type="term" value="P:proteolysis"/>
    <property type="evidence" value="ECO:0007669"/>
    <property type="project" value="UniProtKB-KW"/>
</dbReference>
<feature type="transmembrane region" description="Helical" evidence="12">
    <location>
        <begin position="35"/>
        <end position="53"/>
    </location>
</feature>
<dbReference type="InterPro" id="IPR023596">
    <property type="entry name" value="Peptidase_PrsW_arch/bac"/>
</dbReference>
<evidence type="ECO:0000313" key="14">
    <source>
        <dbReference type="Proteomes" id="UP001597497"/>
    </source>
</evidence>
<name>A0ABW5RDT5_9BACL</name>
<keyword evidence="5 11" id="KW-0645">Protease</keyword>
<comment type="subcellular location">
    <subcellularLocation>
        <location evidence="1">Cell membrane</location>
        <topology evidence="1">Multi-pass membrane protein</topology>
    </subcellularLocation>
</comment>
<dbReference type="RefSeq" id="WP_379930427.1">
    <property type="nucleotide sequence ID" value="NZ_JBHUMM010000043.1"/>
</dbReference>
<feature type="transmembrane region" description="Helical" evidence="12">
    <location>
        <begin position="134"/>
        <end position="153"/>
    </location>
</feature>
<comment type="caution">
    <text evidence="13">The sequence shown here is derived from an EMBL/GenBank/DDBJ whole genome shotgun (WGS) entry which is preliminary data.</text>
</comment>
<dbReference type="InterPro" id="IPR026898">
    <property type="entry name" value="PrsW"/>
</dbReference>
<evidence type="ECO:0000256" key="4">
    <source>
        <dbReference type="ARBA" id="ARBA00022475"/>
    </source>
</evidence>
<dbReference type="Proteomes" id="UP001597497">
    <property type="component" value="Unassembled WGS sequence"/>
</dbReference>
<evidence type="ECO:0000256" key="12">
    <source>
        <dbReference type="SAM" id="Phobius"/>
    </source>
</evidence>
<comment type="function">
    <text evidence="11">Involved in the degradation of specific anti-sigma factors.</text>
</comment>
<evidence type="ECO:0000256" key="7">
    <source>
        <dbReference type="ARBA" id="ARBA00022801"/>
    </source>
</evidence>
<feature type="transmembrane region" description="Helical" evidence="12">
    <location>
        <begin position="6"/>
        <end position="23"/>
    </location>
</feature>
<comment type="similarity">
    <text evidence="2 11">Belongs to the protease PrsW family.</text>
</comment>
<evidence type="ECO:0000256" key="3">
    <source>
        <dbReference type="ARBA" id="ARBA00018997"/>
    </source>
</evidence>
<reference evidence="14" key="1">
    <citation type="journal article" date="2019" name="Int. J. Syst. Evol. Microbiol.">
        <title>The Global Catalogue of Microorganisms (GCM) 10K type strain sequencing project: providing services to taxonomists for standard genome sequencing and annotation.</title>
        <authorList>
            <consortium name="The Broad Institute Genomics Platform"/>
            <consortium name="The Broad Institute Genome Sequencing Center for Infectious Disease"/>
            <person name="Wu L."/>
            <person name="Ma J."/>
        </authorList>
    </citation>
    <scope>NUCLEOTIDE SEQUENCE [LARGE SCALE GENOMIC DNA]</scope>
    <source>
        <strain evidence="14">KCTC 33676</strain>
    </source>
</reference>
<dbReference type="EMBL" id="JBHUMM010000043">
    <property type="protein sequence ID" value="MFD2672866.1"/>
    <property type="molecule type" value="Genomic_DNA"/>
</dbReference>
<gene>
    <name evidence="13" type="primary">prsW</name>
    <name evidence="13" type="ORF">ACFSUC_14955</name>
</gene>
<evidence type="ECO:0000256" key="6">
    <source>
        <dbReference type="ARBA" id="ARBA00022692"/>
    </source>
</evidence>
<keyword evidence="7 11" id="KW-0378">Hydrolase</keyword>